<dbReference type="Pfam" id="PF15943">
    <property type="entry name" value="YdaS_toxin"/>
    <property type="match status" value="1"/>
</dbReference>
<dbReference type="KEGG" id="pacp:FAZ97_17295"/>
<evidence type="ECO:0000313" key="2">
    <source>
        <dbReference type="EMBL" id="QGZ56720.1"/>
    </source>
</evidence>
<dbReference type="PROSITE" id="PS50943">
    <property type="entry name" value="HTH_CROC1"/>
    <property type="match status" value="1"/>
</dbReference>
<dbReference type="SUPFAM" id="SSF47413">
    <property type="entry name" value="lambda repressor-like DNA-binding domains"/>
    <property type="match status" value="1"/>
</dbReference>
<organism evidence="2 3">
    <name type="scientific">Paraburkholderia acidiphila</name>
    <dbReference type="NCBI Taxonomy" id="2571747"/>
    <lineage>
        <taxon>Bacteria</taxon>
        <taxon>Pseudomonadati</taxon>
        <taxon>Pseudomonadota</taxon>
        <taxon>Betaproteobacteria</taxon>
        <taxon>Burkholderiales</taxon>
        <taxon>Burkholderiaceae</taxon>
        <taxon>Paraburkholderia</taxon>
    </lineage>
</organism>
<dbReference type="InterPro" id="IPR031856">
    <property type="entry name" value="YdaS_toxin-like"/>
</dbReference>
<name>A0A7Z2JBC1_9BURK</name>
<dbReference type="EMBL" id="CP046910">
    <property type="protein sequence ID" value="QGZ56720.1"/>
    <property type="molecule type" value="Genomic_DNA"/>
</dbReference>
<dbReference type="InterPro" id="IPR010982">
    <property type="entry name" value="Lambda_DNA-bd_dom_sf"/>
</dbReference>
<dbReference type="RefSeq" id="WP_158759674.1">
    <property type="nucleotide sequence ID" value="NZ_CP046910.1"/>
</dbReference>
<dbReference type="Gene3D" id="1.10.260.40">
    <property type="entry name" value="lambda repressor-like DNA-binding domains"/>
    <property type="match status" value="1"/>
</dbReference>
<evidence type="ECO:0000259" key="1">
    <source>
        <dbReference type="PROSITE" id="PS50943"/>
    </source>
</evidence>
<protein>
    <submittedName>
        <fullName evidence="2">Helix-turn-helix domain-containing protein</fullName>
    </submittedName>
</protein>
<sequence>MSETYTDAVLRASKLLGGNAALARAIGVKPPTVQQWVNGERPVPPKRCVAIEKLTNGTVSRKSLRPSDWAECWPDLAQALPAEQGT</sequence>
<dbReference type="OrthoDB" id="6446140at2"/>
<feature type="domain" description="HTH cro/C1-type" evidence="1">
    <location>
        <begin position="20"/>
        <end position="62"/>
    </location>
</feature>
<dbReference type="CDD" id="cd00093">
    <property type="entry name" value="HTH_XRE"/>
    <property type="match status" value="1"/>
</dbReference>
<dbReference type="InterPro" id="IPR001387">
    <property type="entry name" value="Cro/C1-type_HTH"/>
</dbReference>
<evidence type="ECO:0000313" key="3">
    <source>
        <dbReference type="Proteomes" id="UP000434209"/>
    </source>
</evidence>
<dbReference type="Proteomes" id="UP000434209">
    <property type="component" value="Chromosome 2"/>
</dbReference>
<reference evidence="2 3" key="1">
    <citation type="submission" date="2019-12" db="EMBL/GenBank/DDBJ databases">
        <title>Paraburkholderia acidiphila 7Q-K02 sp. nov and Paraburkholderia acidisoli DHF22 sp. nov., two strains isolated from forest soil.</title>
        <authorList>
            <person name="Gao Z."/>
            <person name="Qiu L."/>
        </authorList>
    </citation>
    <scope>NUCLEOTIDE SEQUENCE [LARGE SCALE GENOMIC DNA]</scope>
    <source>
        <strain evidence="2 3">7Q-K02</strain>
    </source>
</reference>
<keyword evidence="3" id="KW-1185">Reference proteome</keyword>
<gene>
    <name evidence="2" type="ORF">FAZ97_17295</name>
</gene>
<dbReference type="AlphaFoldDB" id="A0A7Z2JBC1"/>
<proteinExistence type="predicted"/>
<dbReference type="GO" id="GO:0003677">
    <property type="term" value="F:DNA binding"/>
    <property type="evidence" value="ECO:0007669"/>
    <property type="project" value="InterPro"/>
</dbReference>
<accession>A0A7Z2JBC1</accession>